<keyword evidence="1" id="KW-0812">Transmembrane</keyword>
<feature type="transmembrane region" description="Helical" evidence="1">
    <location>
        <begin position="20"/>
        <end position="43"/>
    </location>
</feature>
<dbReference type="AlphaFoldDB" id="A0A550CJQ1"/>
<evidence type="ECO:0000313" key="3">
    <source>
        <dbReference type="Proteomes" id="UP000320762"/>
    </source>
</evidence>
<keyword evidence="3" id="KW-1185">Reference proteome</keyword>
<sequence length="338" mass="37909">MPLLVASDDVDVGRLKYLVTYTAVMFVLYGLNISSYFTASAILTSRGIWTFRPRLYLLAAITLMFITTSTYVVLDVIVTLYQTQEASNSLSKAENTILTRLYVAENIVLRWNFIISDAIVVWRAWILWNTSRLARQILMVCLCLTCGAIIADIGVVAWRIMVPTLDNKSSVLLSMLWTMPTLLCNLSVTTLMAVKAWPSWTQHRWLYGDTLMTRGSTRRISKALQVLFSTGFLYCCVCALLVTAGLVQDQAQTFAAVMGTVGVCIAGIYPTLIVIWAALEPEHEPDFVPSSARQHVDLQFSNPHRQAIDTECVVELHSRDSHAYRASTIQDEFAKDCR</sequence>
<keyword evidence="1" id="KW-0472">Membrane</keyword>
<feature type="transmembrane region" description="Helical" evidence="1">
    <location>
        <begin position="172"/>
        <end position="194"/>
    </location>
</feature>
<feature type="transmembrane region" description="Helical" evidence="1">
    <location>
        <begin position="137"/>
        <end position="160"/>
    </location>
</feature>
<dbReference type="Proteomes" id="UP000320762">
    <property type="component" value="Unassembled WGS sequence"/>
</dbReference>
<name>A0A550CJQ1_9AGAR</name>
<protein>
    <submittedName>
        <fullName evidence="2">Uncharacterized protein</fullName>
    </submittedName>
</protein>
<organism evidence="2 3">
    <name type="scientific">Schizophyllum amplum</name>
    <dbReference type="NCBI Taxonomy" id="97359"/>
    <lineage>
        <taxon>Eukaryota</taxon>
        <taxon>Fungi</taxon>
        <taxon>Dikarya</taxon>
        <taxon>Basidiomycota</taxon>
        <taxon>Agaricomycotina</taxon>
        <taxon>Agaricomycetes</taxon>
        <taxon>Agaricomycetidae</taxon>
        <taxon>Agaricales</taxon>
        <taxon>Schizophyllaceae</taxon>
        <taxon>Schizophyllum</taxon>
    </lineage>
</organism>
<accession>A0A550CJQ1</accession>
<reference evidence="2 3" key="1">
    <citation type="journal article" date="2019" name="New Phytol.">
        <title>Comparative genomics reveals unique wood-decay strategies and fruiting body development in the Schizophyllaceae.</title>
        <authorList>
            <person name="Almasi E."/>
            <person name="Sahu N."/>
            <person name="Krizsan K."/>
            <person name="Balint B."/>
            <person name="Kovacs G.M."/>
            <person name="Kiss B."/>
            <person name="Cseklye J."/>
            <person name="Drula E."/>
            <person name="Henrissat B."/>
            <person name="Nagy I."/>
            <person name="Chovatia M."/>
            <person name="Adam C."/>
            <person name="LaButti K."/>
            <person name="Lipzen A."/>
            <person name="Riley R."/>
            <person name="Grigoriev I.V."/>
            <person name="Nagy L.G."/>
        </authorList>
    </citation>
    <scope>NUCLEOTIDE SEQUENCE [LARGE SCALE GENOMIC DNA]</scope>
    <source>
        <strain evidence="2 3">NL-1724</strain>
    </source>
</reference>
<feature type="transmembrane region" description="Helical" evidence="1">
    <location>
        <begin position="101"/>
        <end position="125"/>
    </location>
</feature>
<feature type="transmembrane region" description="Helical" evidence="1">
    <location>
        <begin position="253"/>
        <end position="279"/>
    </location>
</feature>
<evidence type="ECO:0000313" key="2">
    <source>
        <dbReference type="EMBL" id="TRM64994.1"/>
    </source>
</evidence>
<comment type="caution">
    <text evidence="2">The sequence shown here is derived from an EMBL/GenBank/DDBJ whole genome shotgun (WGS) entry which is preliminary data.</text>
</comment>
<feature type="transmembrane region" description="Helical" evidence="1">
    <location>
        <begin position="226"/>
        <end position="247"/>
    </location>
</feature>
<gene>
    <name evidence="2" type="ORF">BD626DRAFT_567851</name>
</gene>
<keyword evidence="1" id="KW-1133">Transmembrane helix</keyword>
<dbReference type="OrthoDB" id="3259206at2759"/>
<dbReference type="EMBL" id="VDMD01000006">
    <property type="protein sequence ID" value="TRM64994.1"/>
    <property type="molecule type" value="Genomic_DNA"/>
</dbReference>
<proteinExistence type="predicted"/>
<feature type="transmembrane region" description="Helical" evidence="1">
    <location>
        <begin position="55"/>
        <end position="81"/>
    </location>
</feature>
<evidence type="ECO:0000256" key="1">
    <source>
        <dbReference type="SAM" id="Phobius"/>
    </source>
</evidence>